<reference evidence="3" key="1">
    <citation type="journal article" date="2019" name="Int. J. Syst. Evol. Microbiol.">
        <title>The Global Catalogue of Microorganisms (GCM) 10K type strain sequencing project: providing services to taxonomists for standard genome sequencing and annotation.</title>
        <authorList>
            <consortium name="The Broad Institute Genomics Platform"/>
            <consortium name="The Broad Institute Genome Sequencing Center for Infectious Disease"/>
            <person name="Wu L."/>
            <person name="Ma J."/>
        </authorList>
    </citation>
    <scope>NUCLEOTIDE SEQUENCE [LARGE SCALE GENOMIC DNA]</scope>
    <source>
        <strain evidence="3">JCM 16925</strain>
    </source>
</reference>
<evidence type="ECO:0000313" key="2">
    <source>
        <dbReference type="EMBL" id="GAA4077835.1"/>
    </source>
</evidence>
<feature type="compositionally biased region" description="Low complexity" evidence="1">
    <location>
        <begin position="51"/>
        <end position="67"/>
    </location>
</feature>
<proteinExistence type="predicted"/>
<organism evidence="2 3">
    <name type="scientific">Streptomyces shaanxiensis</name>
    <dbReference type="NCBI Taxonomy" id="653357"/>
    <lineage>
        <taxon>Bacteria</taxon>
        <taxon>Bacillati</taxon>
        <taxon>Actinomycetota</taxon>
        <taxon>Actinomycetes</taxon>
        <taxon>Kitasatosporales</taxon>
        <taxon>Streptomycetaceae</taxon>
        <taxon>Streptomyces</taxon>
    </lineage>
</organism>
<evidence type="ECO:0000256" key="1">
    <source>
        <dbReference type="SAM" id="MobiDB-lite"/>
    </source>
</evidence>
<dbReference type="EMBL" id="BAAAZY010000022">
    <property type="protein sequence ID" value="GAA4077835.1"/>
    <property type="molecule type" value="Genomic_DNA"/>
</dbReference>
<feature type="compositionally biased region" description="Pro residues" evidence="1">
    <location>
        <begin position="119"/>
        <end position="133"/>
    </location>
</feature>
<name>A0ABP7W0H8_9ACTN</name>
<accession>A0ABP7W0H8</accession>
<sequence>MPLFRRALWPQDHRDELVAGALVGAVVVVLGYASGIGAPADATAAPPPAATAPSSPSATTPPQTPGDASGGAAGGAAGTGTLPVTGIYYPGGTGGTDHTGHTGTSGGTGHTGHGDSPTPSDPTSPSSPGPDPSAPGTTPPTDDATTCEDGEVRLARPLLTGLAEPVFGLLNPTAEDPTAQNPTDEASPTPQPSPCVGLAPLPSLLGGVITPSPEATP</sequence>
<protein>
    <submittedName>
        <fullName evidence="2">Uncharacterized protein</fullName>
    </submittedName>
</protein>
<evidence type="ECO:0000313" key="3">
    <source>
        <dbReference type="Proteomes" id="UP001499984"/>
    </source>
</evidence>
<feature type="region of interest" description="Disordered" evidence="1">
    <location>
        <begin position="42"/>
        <end position="217"/>
    </location>
</feature>
<feature type="compositionally biased region" description="Low complexity" evidence="1">
    <location>
        <begin position="134"/>
        <end position="144"/>
    </location>
</feature>
<feature type="compositionally biased region" description="Gly residues" evidence="1">
    <location>
        <begin position="89"/>
        <end position="111"/>
    </location>
</feature>
<dbReference type="Proteomes" id="UP001499984">
    <property type="component" value="Unassembled WGS sequence"/>
</dbReference>
<keyword evidence="3" id="KW-1185">Reference proteome</keyword>
<feature type="compositionally biased region" description="Gly residues" evidence="1">
    <location>
        <begin position="68"/>
        <end position="78"/>
    </location>
</feature>
<dbReference type="RefSeq" id="WP_345018381.1">
    <property type="nucleotide sequence ID" value="NZ_BAAAZY010000022.1"/>
</dbReference>
<feature type="compositionally biased region" description="Polar residues" evidence="1">
    <location>
        <begin position="178"/>
        <end position="188"/>
    </location>
</feature>
<comment type="caution">
    <text evidence="2">The sequence shown here is derived from an EMBL/GenBank/DDBJ whole genome shotgun (WGS) entry which is preliminary data.</text>
</comment>
<gene>
    <name evidence="2" type="ORF">GCM10022233_66110</name>
</gene>